<dbReference type="InterPro" id="IPR033468">
    <property type="entry name" value="Metaxin_GST"/>
</dbReference>
<dbReference type="GO" id="GO:0007005">
    <property type="term" value="P:mitochondrion organization"/>
    <property type="evidence" value="ECO:0007669"/>
    <property type="project" value="TreeGrafter"/>
</dbReference>
<comment type="caution">
    <text evidence="3">The sequence shown here is derived from an EMBL/GenBank/DDBJ whole genome shotgun (WGS) entry which is preliminary data.</text>
</comment>
<dbReference type="EMBL" id="MU854518">
    <property type="protein sequence ID" value="KAK4033641.1"/>
    <property type="molecule type" value="Genomic_DNA"/>
</dbReference>
<evidence type="ECO:0000313" key="3">
    <source>
        <dbReference type="EMBL" id="KAK4033641.1"/>
    </source>
</evidence>
<organism evidence="3 4">
    <name type="scientific">Parachaetomium inaequale</name>
    <dbReference type="NCBI Taxonomy" id="2588326"/>
    <lineage>
        <taxon>Eukaryota</taxon>
        <taxon>Fungi</taxon>
        <taxon>Dikarya</taxon>
        <taxon>Ascomycota</taxon>
        <taxon>Pezizomycotina</taxon>
        <taxon>Sordariomycetes</taxon>
        <taxon>Sordariomycetidae</taxon>
        <taxon>Sordariales</taxon>
        <taxon>Chaetomiaceae</taxon>
        <taxon>Parachaetomium</taxon>
    </lineage>
</organism>
<reference evidence="4" key="1">
    <citation type="journal article" date="2023" name="Mol. Phylogenet. Evol.">
        <title>Genome-scale phylogeny and comparative genomics of the fungal order Sordariales.</title>
        <authorList>
            <person name="Hensen N."/>
            <person name="Bonometti L."/>
            <person name="Westerberg I."/>
            <person name="Brannstrom I.O."/>
            <person name="Guillou S."/>
            <person name="Cros-Aarteil S."/>
            <person name="Calhoun S."/>
            <person name="Haridas S."/>
            <person name="Kuo A."/>
            <person name="Mondo S."/>
            <person name="Pangilinan J."/>
            <person name="Riley R."/>
            <person name="LaButti K."/>
            <person name="Andreopoulos B."/>
            <person name="Lipzen A."/>
            <person name="Chen C."/>
            <person name="Yan M."/>
            <person name="Daum C."/>
            <person name="Ng V."/>
            <person name="Clum A."/>
            <person name="Steindorff A."/>
            <person name="Ohm R.A."/>
            <person name="Martin F."/>
            <person name="Silar P."/>
            <person name="Natvig D.O."/>
            <person name="Lalanne C."/>
            <person name="Gautier V."/>
            <person name="Ament-Velasquez S.L."/>
            <person name="Kruys A."/>
            <person name="Hutchinson M.I."/>
            <person name="Powell A.J."/>
            <person name="Barry K."/>
            <person name="Miller A.N."/>
            <person name="Grigoriev I.V."/>
            <person name="Debuchy R."/>
            <person name="Gladieux P."/>
            <person name="Hiltunen Thoren M."/>
            <person name="Johannesson H."/>
        </authorList>
    </citation>
    <scope>NUCLEOTIDE SEQUENCE [LARGE SCALE GENOMIC DNA]</scope>
    <source>
        <strain evidence="4">CBS 284.82</strain>
    </source>
</reference>
<dbReference type="Proteomes" id="UP001303115">
    <property type="component" value="Unassembled WGS sequence"/>
</dbReference>
<evidence type="ECO:0000259" key="2">
    <source>
        <dbReference type="Pfam" id="PF17172"/>
    </source>
</evidence>
<name>A0AAN6SMA3_9PEZI</name>
<feature type="domain" description="Metaxin glutathione S-transferase" evidence="1">
    <location>
        <begin position="244"/>
        <end position="287"/>
    </location>
</feature>
<dbReference type="PANTHER" id="PTHR12289">
    <property type="entry name" value="METAXIN RELATED"/>
    <property type="match status" value="1"/>
</dbReference>
<dbReference type="InterPro" id="IPR012336">
    <property type="entry name" value="Thioredoxin-like_fold"/>
</dbReference>
<evidence type="ECO:0000313" key="4">
    <source>
        <dbReference type="Proteomes" id="UP001303115"/>
    </source>
</evidence>
<dbReference type="Pfam" id="PF17171">
    <property type="entry name" value="GST_C_6"/>
    <property type="match status" value="1"/>
</dbReference>
<evidence type="ECO:0000259" key="1">
    <source>
        <dbReference type="Pfam" id="PF17171"/>
    </source>
</evidence>
<dbReference type="Pfam" id="PF17172">
    <property type="entry name" value="GST_N_4"/>
    <property type="match status" value="1"/>
</dbReference>
<dbReference type="InterPro" id="IPR050931">
    <property type="entry name" value="Mito_Protein_Transport_Metaxin"/>
</dbReference>
<keyword evidence="4" id="KW-1185">Reference proteome</keyword>
<dbReference type="AlphaFoldDB" id="A0AAN6SMA3"/>
<accession>A0AAN6SMA3</accession>
<dbReference type="GO" id="GO:0001401">
    <property type="term" value="C:SAM complex"/>
    <property type="evidence" value="ECO:0007669"/>
    <property type="project" value="TreeGrafter"/>
</dbReference>
<proteinExistence type="predicted"/>
<sequence length="333" mass="35740">MASLPSAAPSWRKMQIPRPLQQLFDLFPLRTYEANPLPERAQHLTTSDLPTLYVFSTDSDARLGLPSFNPGCLKWQTLLRLANLDFRTLPSTNHASPTGSLPFLLPPRTSPTTSPLPIPASNLLAYAHKQTSNSNSNTPDPDLDLDPDLPPRAQAYLSLITLSLRNAWLCALYLDPAHTSLLQQLYTRPASSSRAVQATLLYQLRRAAAEQIAIGGGAGGGKVISLAPVSGTDGIDEGAVYAAARDALDALASLLGESGTGWFFGAERPGVFDAALFSYTHLMMEYMSGEGAAAEGGRVALGAMVRGAGDGELARHRERVLGVAWPGWDGYRR</sequence>
<protein>
    <submittedName>
        <fullName evidence="3">Uncharacterized protein</fullName>
    </submittedName>
</protein>
<feature type="domain" description="Thioredoxin-like fold" evidence="2">
    <location>
        <begin position="70"/>
        <end position="177"/>
    </location>
</feature>
<dbReference type="PANTHER" id="PTHR12289:SF44">
    <property type="entry name" value="OUTER MEMBRANE PROTEIN (SAM35), PUTATIVE (AFU_ORTHOLOGUE AFUA_1G13180)-RELATED"/>
    <property type="match status" value="1"/>
</dbReference>
<gene>
    <name evidence="3" type="ORF">C8A01DRAFT_39908</name>
</gene>